<evidence type="ECO:0000259" key="1">
    <source>
        <dbReference type="Pfam" id="PF01494"/>
    </source>
</evidence>
<dbReference type="GO" id="GO:0016628">
    <property type="term" value="F:oxidoreductase activity, acting on the CH-CH group of donors, NAD or NADP as acceptor"/>
    <property type="evidence" value="ECO:0007669"/>
    <property type="project" value="InterPro"/>
</dbReference>
<feature type="domain" description="FAD-binding" evidence="1">
    <location>
        <begin position="3"/>
        <end position="159"/>
    </location>
</feature>
<feature type="non-terminal residue" evidence="2">
    <location>
        <position position="203"/>
    </location>
</feature>
<dbReference type="InterPro" id="IPR002938">
    <property type="entry name" value="FAD-bd"/>
</dbReference>
<dbReference type="NCBIfam" id="TIGR02032">
    <property type="entry name" value="GG-red-SF"/>
    <property type="match status" value="1"/>
</dbReference>
<dbReference type="InterPro" id="IPR050407">
    <property type="entry name" value="Geranylgeranyl_reductase"/>
</dbReference>
<sequence>MNDVIVVGLGPAGSSAAYRLASMGYKVIGLDKELFPRYKSCGGCVSTKIDAIKDFDFSHLVESTVKGVTFSFKAKKNLDIISDKPLGYNIRRDVFDNFLVEKAREAGAKILEERRVKDFVATPGSVTVITDTGEAFKGKFLICADGSAGGVARQYFGFDPKQSAVSLTAEVPYEASMVEDMRGKLYIDFGSVPYGYAWVFPKE</sequence>
<proteinExistence type="predicted"/>
<evidence type="ECO:0000313" key="2">
    <source>
        <dbReference type="EMBL" id="VAW38288.1"/>
    </source>
</evidence>
<dbReference type="SUPFAM" id="SSF51905">
    <property type="entry name" value="FAD/NAD(P)-binding domain"/>
    <property type="match status" value="1"/>
</dbReference>
<dbReference type="PANTHER" id="PTHR42685:SF22">
    <property type="entry name" value="CONDITIONED MEDIUM FACTOR RECEPTOR 1"/>
    <property type="match status" value="1"/>
</dbReference>
<organism evidence="2">
    <name type="scientific">hydrothermal vent metagenome</name>
    <dbReference type="NCBI Taxonomy" id="652676"/>
    <lineage>
        <taxon>unclassified sequences</taxon>
        <taxon>metagenomes</taxon>
        <taxon>ecological metagenomes</taxon>
    </lineage>
</organism>
<dbReference type="InterPro" id="IPR036188">
    <property type="entry name" value="FAD/NAD-bd_sf"/>
</dbReference>
<dbReference type="InterPro" id="IPR011777">
    <property type="entry name" value="Geranylgeranyl_Rdtase_fam"/>
</dbReference>
<dbReference type="AlphaFoldDB" id="A0A3B0V403"/>
<reference evidence="2" key="1">
    <citation type="submission" date="2018-06" db="EMBL/GenBank/DDBJ databases">
        <authorList>
            <person name="Zhirakovskaya E."/>
        </authorList>
    </citation>
    <scope>NUCLEOTIDE SEQUENCE</scope>
</reference>
<dbReference type="PRINTS" id="PR00420">
    <property type="entry name" value="RNGMNOXGNASE"/>
</dbReference>
<accession>A0A3B0V403</accession>
<dbReference type="PANTHER" id="PTHR42685">
    <property type="entry name" value="GERANYLGERANYL DIPHOSPHATE REDUCTASE"/>
    <property type="match status" value="1"/>
</dbReference>
<dbReference type="EMBL" id="UOEZ01000068">
    <property type="protein sequence ID" value="VAW38288.1"/>
    <property type="molecule type" value="Genomic_DNA"/>
</dbReference>
<dbReference type="Pfam" id="PF01494">
    <property type="entry name" value="FAD_binding_3"/>
    <property type="match status" value="1"/>
</dbReference>
<dbReference type="Gene3D" id="3.50.50.60">
    <property type="entry name" value="FAD/NAD(P)-binding domain"/>
    <property type="match status" value="1"/>
</dbReference>
<dbReference type="GO" id="GO:0071949">
    <property type="term" value="F:FAD binding"/>
    <property type="evidence" value="ECO:0007669"/>
    <property type="project" value="InterPro"/>
</dbReference>
<name>A0A3B0V403_9ZZZZ</name>
<protein>
    <recommendedName>
        <fullName evidence="1">FAD-binding domain-containing protein</fullName>
    </recommendedName>
</protein>
<gene>
    <name evidence="2" type="ORF">MNBD_DELTA02-52</name>
</gene>